<protein>
    <submittedName>
        <fullName evidence="3">Sensor histidine kinase</fullName>
        <ecNumber evidence="3">2.7.13.3</ecNumber>
    </submittedName>
</protein>
<gene>
    <name evidence="3" type="ORF">ACFQ1R_02820</name>
</gene>
<evidence type="ECO:0000313" key="4">
    <source>
        <dbReference type="Proteomes" id="UP001597061"/>
    </source>
</evidence>
<dbReference type="Gene3D" id="3.30.565.10">
    <property type="entry name" value="Histidine kinase-like ATPase, C-terminal domain"/>
    <property type="match status" value="1"/>
</dbReference>
<comment type="caution">
    <text evidence="3">The sequence shown here is derived from an EMBL/GenBank/DDBJ whole genome shotgun (WGS) entry which is preliminary data.</text>
</comment>
<dbReference type="InterPro" id="IPR010559">
    <property type="entry name" value="Sig_transdc_His_kin_internal"/>
</dbReference>
<feature type="transmembrane region" description="Helical" evidence="1">
    <location>
        <begin position="125"/>
        <end position="145"/>
    </location>
</feature>
<dbReference type="PANTHER" id="PTHR34220">
    <property type="entry name" value="SENSOR HISTIDINE KINASE YPDA"/>
    <property type="match status" value="1"/>
</dbReference>
<sequence>MESVDVQDNRKRRQILLHISIWAVFICFSLMQPRNQSEDMFSRIVLILIGNIALFYINYSYLVTQFLLQKKTRLYIFLVLTLVMLSTLLFSKFAPDFKPNIGFQQNPNFTPFPKSRTEPFFKIKLIGPFIFNVLLVATGTALRVYTEWNRNERKKAEIEVQKSATELHFLKHQLSPHFLFNSLNSIYSLTTKKSNDAPEAVITLSELMRYMLYETYNEFVTLTKELEYIQNYLKLQRLRIANNTDVTLNIHGTITNQKIRPLLFISFIENAFKYGTDFKGHTEVKIEINVNEADLYFKCINIIGSRKTDKDSSGIGLQNTKERLELLYPNKHELEVTEKDNRFVVNLMLKLS</sequence>
<evidence type="ECO:0000313" key="3">
    <source>
        <dbReference type="EMBL" id="MFD0989020.1"/>
    </source>
</evidence>
<dbReference type="InterPro" id="IPR050640">
    <property type="entry name" value="Bact_2-comp_sensor_kinase"/>
</dbReference>
<dbReference type="Pfam" id="PF06580">
    <property type="entry name" value="His_kinase"/>
    <property type="match status" value="1"/>
</dbReference>
<dbReference type="PANTHER" id="PTHR34220:SF7">
    <property type="entry name" value="SENSOR HISTIDINE KINASE YPDA"/>
    <property type="match status" value="1"/>
</dbReference>
<dbReference type="InterPro" id="IPR036890">
    <property type="entry name" value="HATPase_C_sf"/>
</dbReference>
<accession>A0ABW3JFX2</accession>
<keyword evidence="3" id="KW-0418">Kinase</keyword>
<keyword evidence="1" id="KW-1133">Transmembrane helix</keyword>
<keyword evidence="4" id="KW-1185">Reference proteome</keyword>
<reference evidence="4" key="1">
    <citation type="journal article" date="2019" name="Int. J. Syst. Evol. Microbiol.">
        <title>The Global Catalogue of Microorganisms (GCM) 10K type strain sequencing project: providing services to taxonomists for standard genome sequencing and annotation.</title>
        <authorList>
            <consortium name="The Broad Institute Genomics Platform"/>
            <consortium name="The Broad Institute Genome Sequencing Center for Infectious Disease"/>
            <person name="Wu L."/>
            <person name="Ma J."/>
        </authorList>
    </citation>
    <scope>NUCLEOTIDE SEQUENCE [LARGE SCALE GENOMIC DNA]</scope>
    <source>
        <strain evidence="4">CCUG 62414</strain>
    </source>
</reference>
<dbReference type="GO" id="GO:0004673">
    <property type="term" value="F:protein histidine kinase activity"/>
    <property type="evidence" value="ECO:0007669"/>
    <property type="project" value="UniProtKB-EC"/>
</dbReference>
<feature type="transmembrane region" description="Helical" evidence="1">
    <location>
        <begin position="15"/>
        <end position="32"/>
    </location>
</feature>
<keyword evidence="1" id="KW-0472">Membrane</keyword>
<dbReference type="Proteomes" id="UP001597061">
    <property type="component" value="Unassembled WGS sequence"/>
</dbReference>
<dbReference type="RefSeq" id="WP_379924595.1">
    <property type="nucleotide sequence ID" value="NZ_JBHTJI010000001.1"/>
</dbReference>
<feature type="transmembrane region" description="Helical" evidence="1">
    <location>
        <begin position="74"/>
        <end position="94"/>
    </location>
</feature>
<evidence type="ECO:0000256" key="1">
    <source>
        <dbReference type="SAM" id="Phobius"/>
    </source>
</evidence>
<dbReference type="EC" id="2.7.13.3" evidence="3"/>
<proteinExistence type="predicted"/>
<feature type="transmembrane region" description="Helical" evidence="1">
    <location>
        <begin position="44"/>
        <end position="62"/>
    </location>
</feature>
<organism evidence="3 4">
    <name type="scientific">Mariniflexile jejuense</name>
    <dbReference type="NCBI Taxonomy" id="1173582"/>
    <lineage>
        <taxon>Bacteria</taxon>
        <taxon>Pseudomonadati</taxon>
        <taxon>Bacteroidota</taxon>
        <taxon>Flavobacteriia</taxon>
        <taxon>Flavobacteriales</taxon>
        <taxon>Flavobacteriaceae</taxon>
        <taxon>Mariniflexile</taxon>
    </lineage>
</organism>
<keyword evidence="1" id="KW-0812">Transmembrane</keyword>
<evidence type="ECO:0000259" key="2">
    <source>
        <dbReference type="Pfam" id="PF06580"/>
    </source>
</evidence>
<name>A0ABW3JFX2_9FLAO</name>
<dbReference type="EMBL" id="JBHTJI010000001">
    <property type="protein sequence ID" value="MFD0989020.1"/>
    <property type="molecule type" value="Genomic_DNA"/>
</dbReference>
<keyword evidence="3" id="KW-0808">Transferase</keyword>
<feature type="domain" description="Signal transduction histidine kinase internal region" evidence="2">
    <location>
        <begin position="166"/>
        <end position="242"/>
    </location>
</feature>